<accession>A0ACC2LUP8</accession>
<evidence type="ECO:0000313" key="1">
    <source>
        <dbReference type="EMBL" id="KAJ8637054.1"/>
    </source>
</evidence>
<comment type="caution">
    <text evidence="1">The sequence shown here is derived from an EMBL/GenBank/DDBJ whole genome shotgun (WGS) entry which is preliminary data.</text>
</comment>
<organism evidence="1 2">
    <name type="scientific">Persea americana</name>
    <name type="common">Avocado</name>
    <dbReference type="NCBI Taxonomy" id="3435"/>
    <lineage>
        <taxon>Eukaryota</taxon>
        <taxon>Viridiplantae</taxon>
        <taxon>Streptophyta</taxon>
        <taxon>Embryophyta</taxon>
        <taxon>Tracheophyta</taxon>
        <taxon>Spermatophyta</taxon>
        <taxon>Magnoliopsida</taxon>
        <taxon>Magnoliidae</taxon>
        <taxon>Laurales</taxon>
        <taxon>Lauraceae</taxon>
        <taxon>Persea</taxon>
    </lineage>
</organism>
<name>A0ACC2LUP8_PERAE</name>
<reference evidence="1 2" key="1">
    <citation type="journal article" date="2022" name="Hortic Res">
        <title>A haplotype resolved chromosomal level avocado genome allows analysis of novel avocado genes.</title>
        <authorList>
            <person name="Nath O."/>
            <person name="Fletcher S.J."/>
            <person name="Hayward A."/>
            <person name="Shaw L.M."/>
            <person name="Masouleh A.K."/>
            <person name="Furtado A."/>
            <person name="Henry R.J."/>
            <person name="Mitter N."/>
        </authorList>
    </citation>
    <scope>NUCLEOTIDE SEQUENCE [LARGE SCALE GENOMIC DNA]</scope>
    <source>
        <strain evidence="2">cv. Hass</strain>
    </source>
</reference>
<dbReference type="Proteomes" id="UP001234297">
    <property type="component" value="Chromosome 3"/>
</dbReference>
<dbReference type="EMBL" id="CM056811">
    <property type="protein sequence ID" value="KAJ8637054.1"/>
    <property type="molecule type" value="Genomic_DNA"/>
</dbReference>
<keyword evidence="2" id="KW-1185">Reference proteome</keyword>
<gene>
    <name evidence="1" type="ORF">MRB53_011321</name>
</gene>
<protein>
    <submittedName>
        <fullName evidence="1">Uncharacterized protein</fullName>
    </submittedName>
</protein>
<proteinExistence type="predicted"/>
<sequence>MDEHKTCFKKTIQKMFGMSKIVSERNAAAVNEVENCFRAYRLGELNDHALRAPNPDDEVGAVGLEGLAEVCDGFSVNDIGAGVKAEEGEEGEGVGVDDGGRCTCRWRKRKRLQMTSRSRSRRKSRDRDEAGILLGINRSTSPMDGLKTVIHFISKQLTRMQTGACSYR</sequence>
<evidence type="ECO:0000313" key="2">
    <source>
        <dbReference type="Proteomes" id="UP001234297"/>
    </source>
</evidence>